<dbReference type="InterPro" id="IPR001018">
    <property type="entry name" value="Beta-lactamase_class-B_CS"/>
</dbReference>
<comment type="subunit">
    <text evidence="5">Monomer.</text>
</comment>
<evidence type="ECO:0000256" key="8">
    <source>
        <dbReference type="ARBA" id="ARBA00022729"/>
    </source>
</evidence>
<accession>A0ABT3JVA6</accession>
<keyword evidence="7" id="KW-0479">Metal-binding</keyword>
<protein>
    <recommendedName>
        <fullName evidence="6">beta-lactamase</fullName>
        <ecNumber evidence="6">3.5.2.6</ecNumber>
    </recommendedName>
</protein>
<keyword evidence="12" id="KW-0046">Antibiotic resistance</keyword>
<evidence type="ECO:0000256" key="12">
    <source>
        <dbReference type="ARBA" id="ARBA00023251"/>
    </source>
</evidence>
<dbReference type="EMBL" id="JAPCHY010000005">
    <property type="protein sequence ID" value="MCW4472425.1"/>
    <property type="molecule type" value="Genomic_DNA"/>
</dbReference>
<organism evidence="15 16">
    <name type="scientific">Xanthomonas chitinilytica</name>
    <dbReference type="NCBI Taxonomy" id="2989819"/>
    <lineage>
        <taxon>Bacteria</taxon>
        <taxon>Pseudomonadati</taxon>
        <taxon>Pseudomonadota</taxon>
        <taxon>Gammaproteobacteria</taxon>
        <taxon>Lysobacterales</taxon>
        <taxon>Lysobacteraceae</taxon>
        <taxon>Xanthomonas</taxon>
    </lineage>
</organism>
<evidence type="ECO:0000256" key="9">
    <source>
        <dbReference type="ARBA" id="ARBA00022764"/>
    </source>
</evidence>
<feature type="domain" description="Metallo-beta-lactamase" evidence="14">
    <location>
        <begin position="120"/>
        <end position="261"/>
    </location>
</feature>
<evidence type="ECO:0000256" key="2">
    <source>
        <dbReference type="ARBA" id="ARBA00001947"/>
    </source>
</evidence>
<proteinExistence type="inferred from homology"/>
<dbReference type="SMART" id="SM00849">
    <property type="entry name" value="Lactamase_B"/>
    <property type="match status" value="1"/>
</dbReference>
<evidence type="ECO:0000256" key="4">
    <source>
        <dbReference type="ARBA" id="ARBA00005250"/>
    </source>
</evidence>
<reference evidence="15 16" key="1">
    <citation type="submission" date="2022-10" db="EMBL/GenBank/DDBJ databases">
        <title>Xanthomonas sp. H13-6.</title>
        <authorList>
            <person name="Liu X."/>
            <person name="Deng Z."/>
            <person name="Jiang Y."/>
            <person name="Yu T."/>
            <person name="Ai J."/>
        </authorList>
    </citation>
    <scope>NUCLEOTIDE SEQUENCE [LARGE SCALE GENOMIC DNA]</scope>
    <source>
        <strain evidence="15 16">H13-6</strain>
    </source>
</reference>
<evidence type="ECO:0000256" key="6">
    <source>
        <dbReference type="ARBA" id="ARBA00012865"/>
    </source>
</evidence>
<evidence type="ECO:0000256" key="11">
    <source>
        <dbReference type="ARBA" id="ARBA00022833"/>
    </source>
</evidence>
<comment type="cofactor">
    <cofactor evidence="2">
        <name>Zn(2+)</name>
        <dbReference type="ChEBI" id="CHEBI:29105"/>
    </cofactor>
</comment>
<keyword evidence="16" id="KW-1185">Reference proteome</keyword>
<dbReference type="Pfam" id="PF00753">
    <property type="entry name" value="Lactamase_B"/>
    <property type="match status" value="1"/>
</dbReference>
<dbReference type="PROSITE" id="PS00743">
    <property type="entry name" value="BETA_LACTAMASE_B_1"/>
    <property type="match status" value="1"/>
</dbReference>
<keyword evidence="8" id="KW-0732">Signal</keyword>
<dbReference type="PANTHER" id="PTHR42951:SF4">
    <property type="entry name" value="ACYL-COENZYME A THIOESTERASE MBLAC2"/>
    <property type="match status" value="1"/>
</dbReference>
<comment type="catalytic activity">
    <reaction evidence="1">
        <text>a beta-lactam + H2O = a substituted beta-amino acid</text>
        <dbReference type="Rhea" id="RHEA:20401"/>
        <dbReference type="ChEBI" id="CHEBI:15377"/>
        <dbReference type="ChEBI" id="CHEBI:35627"/>
        <dbReference type="ChEBI" id="CHEBI:140347"/>
        <dbReference type="EC" id="3.5.2.6"/>
    </reaction>
</comment>
<dbReference type="SUPFAM" id="SSF56281">
    <property type="entry name" value="Metallo-hydrolase/oxidoreductase"/>
    <property type="match status" value="1"/>
</dbReference>
<name>A0ABT3JVA6_9XANT</name>
<evidence type="ECO:0000313" key="15">
    <source>
        <dbReference type="EMBL" id="MCW4472425.1"/>
    </source>
</evidence>
<dbReference type="PANTHER" id="PTHR42951">
    <property type="entry name" value="METALLO-BETA-LACTAMASE DOMAIN-CONTAINING"/>
    <property type="match status" value="1"/>
</dbReference>
<evidence type="ECO:0000256" key="13">
    <source>
        <dbReference type="SAM" id="MobiDB-lite"/>
    </source>
</evidence>
<keyword evidence="9" id="KW-0574">Periplasm</keyword>
<evidence type="ECO:0000256" key="1">
    <source>
        <dbReference type="ARBA" id="ARBA00001526"/>
    </source>
</evidence>
<evidence type="ECO:0000256" key="7">
    <source>
        <dbReference type="ARBA" id="ARBA00022723"/>
    </source>
</evidence>
<feature type="region of interest" description="Disordered" evidence="13">
    <location>
        <begin position="1"/>
        <end position="43"/>
    </location>
</feature>
<dbReference type="EC" id="3.5.2.6" evidence="6"/>
<comment type="caution">
    <text evidence="15">The sequence shown here is derived from an EMBL/GenBank/DDBJ whole genome shotgun (WGS) entry which is preliminary data.</text>
</comment>
<dbReference type="InterPro" id="IPR001279">
    <property type="entry name" value="Metallo-B-lactamas"/>
</dbReference>
<dbReference type="Proteomes" id="UP001209922">
    <property type="component" value="Unassembled WGS sequence"/>
</dbReference>
<gene>
    <name evidence="15" type="ORF">OK345_07905</name>
</gene>
<evidence type="ECO:0000313" key="16">
    <source>
        <dbReference type="Proteomes" id="UP001209922"/>
    </source>
</evidence>
<keyword evidence="10" id="KW-0378">Hydrolase</keyword>
<keyword evidence="11" id="KW-0862">Zinc</keyword>
<evidence type="ECO:0000256" key="5">
    <source>
        <dbReference type="ARBA" id="ARBA00011245"/>
    </source>
</evidence>
<dbReference type="InterPro" id="IPR050855">
    <property type="entry name" value="NDM-1-like"/>
</dbReference>
<evidence type="ECO:0000259" key="14">
    <source>
        <dbReference type="SMART" id="SM00849"/>
    </source>
</evidence>
<sequence>MSAVAGSPAAALEESGWAGVPTVGRHASDTTCTPRSATPGGHIRIKPRRAAAPACHKLPLASETSMRSLVLVLAMLSTPLTHAADPPPPTAETTTPEISDKLLVTRLSEDAFILKFVDHQTNIGLLKTAEGVVLIDPMPGSENLDALDKAVKDLAGEPAKFILNTHEHSDHTGGNAYLVEKGGALLDGAADLTEIHESTAMSHTSEDRILFHEKSNSIFVGDIYDTRWHPTFYAGGLSGFGSAIEEILMLGNDGSIIVPGHGKPTSKVELRAFRENTLAWASRIRELKADGMTAAEIINDVQAKAILEKFNLENKQDFIPGKARVRFIERTLSVIEKEM</sequence>
<comment type="subcellular location">
    <subcellularLocation>
        <location evidence="3">Periplasm</location>
    </subcellularLocation>
</comment>
<dbReference type="Gene3D" id="3.60.15.10">
    <property type="entry name" value="Ribonuclease Z/Hydroxyacylglutathione hydrolase-like"/>
    <property type="match status" value="2"/>
</dbReference>
<dbReference type="RefSeq" id="WP_265127383.1">
    <property type="nucleotide sequence ID" value="NZ_JAPCHY010000005.1"/>
</dbReference>
<comment type="similarity">
    <text evidence="4">Belongs to the metallo-beta-lactamase superfamily. Class-B beta-lactamase family.</text>
</comment>
<dbReference type="InterPro" id="IPR036866">
    <property type="entry name" value="RibonucZ/Hydroxyglut_hydro"/>
</dbReference>
<evidence type="ECO:0000256" key="10">
    <source>
        <dbReference type="ARBA" id="ARBA00022801"/>
    </source>
</evidence>
<evidence type="ECO:0000256" key="3">
    <source>
        <dbReference type="ARBA" id="ARBA00004418"/>
    </source>
</evidence>